<reference evidence="1" key="1">
    <citation type="submission" date="2022-10" db="EMBL/GenBank/DDBJ databases">
        <title>Complete Genome of Trichothecium roseum strain YXFP-22015, a Plant Pathogen Isolated from Citrus.</title>
        <authorList>
            <person name="Wang Y."/>
            <person name="Zhu L."/>
        </authorList>
    </citation>
    <scope>NUCLEOTIDE SEQUENCE</scope>
    <source>
        <strain evidence="1">YXFP-22015</strain>
    </source>
</reference>
<comment type="caution">
    <text evidence="1">The sequence shown here is derived from an EMBL/GenBank/DDBJ whole genome shotgun (WGS) entry which is preliminary data.</text>
</comment>
<organism evidence="1 2">
    <name type="scientific">Trichothecium roseum</name>
    <dbReference type="NCBI Taxonomy" id="47278"/>
    <lineage>
        <taxon>Eukaryota</taxon>
        <taxon>Fungi</taxon>
        <taxon>Dikarya</taxon>
        <taxon>Ascomycota</taxon>
        <taxon>Pezizomycotina</taxon>
        <taxon>Sordariomycetes</taxon>
        <taxon>Hypocreomycetidae</taxon>
        <taxon>Hypocreales</taxon>
        <taxon>Hypocreales incertae sedis</taxon>
        <taxon>Trichothecium</taxon>
    </lineage>
</organism>
<evidence type="ECO:0000313" key="1">
    <source>
        <dbReference type="EMBL" id="KAI9899404.1"/>
    </source>
</evidence>
<evidence type="ECO:0000313" key="2">
    <source>
        <dbReference type="Proteomes" id="UP001163324"/>
    </source>
</evidence>
<keyword evidence="2" id="KW-1185">Reference proteome</keyword>
<sequence length="188" mass="21039">MPARIAYRVAIQGDEDFWPSEYGRLNVGFSGCGPPTSGVFFHIHVSNTSSPGNAGTSRNMNLQLFLEFFFFIFTLNYHCTIASASPNTDPFIPTCPLEQNTTPFFKDYITMPLVTPQSDGSKNEEWQNKLVGKSLSDENSNETCFCAKDLPEKHRIIKPGSIVTKDFRIDRLNVHVDDEGICTHVTHG</sequence>
<gene>
    <name evidence="1" type="ORF">N3K66_005865</name>
</gene>
<dbReference type="Proteomes" id="UP001163324">
    <property type="component" value="Chromosome 5"/>
</dbReference>
<proteinExistence type="predicted"/>
<name>A0ACC0V0G6_9HYPO</name>
<accession>A0ACC0V0G6</accession>
<dbReference type="EMBL" id="CM047944">
    <property type="protein sequence ID" value="KAI9899404.1"/>
    <property type="molecule type" value="Genomic_DNA"/>
</dbReference>
<protein>
    <submittedName>
        <fullName evidence="1">Uncharacterized protein</fullName>
    </submittedName>
</protein>